<dbReference type="InterPro" id="IPR010998">
    <property type="entry name" value="Integrase_recombinase_N"/>
</dbReference>
<dbReference type="EMBL" id="CP040908">
    <property type="protein sequence ID" value="QLL58002.1"/>
    <property type="molecule type" value="Genomic_DNA"/>
</dbReference>
<dbReference type="InterPro" id="IPR013762">
    <property type="entry name" value="Integrase-like_cat_sf"/>
</dbReference>
<gene>
    <name evidence="3" type="ORF">FH779_07880</name>
</gene>
<dbReference type="Gene3D" id="1.10.443.10">
    <property type="entry name" value="Intergrase catalytic core"/>
    <property type="match status" value="1"/>
</dbReference>
<dbReference type="SUPFAM" id="SSF56349">
    <property type="entry name" value="DNA breaking-rejoining enzymes"/>
    <property type="match status" value="1"/>
</dbReference>
<keyword evidence="2" id="KW-0233">DNA recombination</keyword>
<name>A0A7H9DS31_9FLAO</name>
<dbReference type="GeneID" id="78401368"/>
<dbReference type="KEGG" id="efal:FH779_07880"/>
<dbReference type="RefSeq" id="WP_180906642.1">
    <property type="nucleotide sequence ID" value="NZ_CP040908.1"/>
</dbReference>
<dbReference type="Gene3D" id="1.10.150.130">
    <property type="match status" value="1"/>
</dbReference>
<evidence type="ECO:0000256" key="1">
    <source>
        <dbReference type="ARBA" id="ARBA00023125"/>
    </source>
</evidence>
<organism evidence="3 4">
    <name type="scientific">Empedobacter falsenii</name>
    <dbReference type="NCBI Taxonomy" id="343874"/>
    <lineage>
        <taxon>Bacteria</taxon>
        <taxon>Pseudomonadati</taxon>
        <taxon>Bacteroidota</taxon>
        <taxon>Flavobacteriia</taxon>
        <taxon>Flavobacteriales</taxon>
        <taxon>Weeksellaceae</taxon>
        <taxon>Empedobacter</taxon>
    </lineage>
</organism>
<keyword evidence="4" id="KW-1185">Reference proteome</keyword>
<sequence>MINYQLKSKDTSKQSPVFAYITGVFSQSQERLKVSIGKSIFPQDFGDVSDNYKYNRDRFFKSKKPSNLIFRDYIEKFEQAVNQTELYFRVIEKKPSKDEFKTKLLVNLGKEVEEKTSSNITLVDFINDYVKEVKELRLKNKKKISDGTIWNYLSVIHHIKNYQQSKGLELLISDFSFDIYNDFVEVTNQLAIDKIKGKNKEIHCKIHHKVGKSINTISVITTRLRFLLSKAQQRGYELHNTLNLRDERLIINMQPSAKEYYLTEELLLQIYNYKPKKNTTQKGKDYIMLAVTTGMRFESINKLRGDKPQLITTPTGEQFFAIKNRASKTGVELLSPLMKPAIEIYDRMMGQFPKLSTAPMVNYQIRALLSEMGIKDKVVVTHHVYGKGQIKENKLLSEVVSSHACRASFITNLLNLRVDRYKVKAMTHKAMNDGTAFSIYDRRSEIDRAIEFFDVTKNLDSEFFKYK</sequence>
<protein>
    <submittedName>
        <fullName evidence="3">Uncharacterized protein</fullName>
    </submittedName>
</protein>
<dbReference type="GO" id="GO:0015074">
    <property type="term" value="P:DNA integration"/>
    <property type="evidence" value="ECO:0007669"/>
    <property type="project" value="InterPro"/>
</dbReference>
<dbReference type="Proteomes" id="UP000510643">
    <property type="component" value="Chromosome"/>
</dbReference>
<dbReference type="InterPro" id="IPR011010">
    <property type="entry name" value="DNA_brk_join_enz"/>
</dbReference>
<evidence type="ECO:0000256" key="2">
    <source>
        <dbReference type="ARBA" id="ARBA00023172"/>
    </source>
</evidence>
<evidence type="ECO:0000313" key="4">
    <source>
        <dbReference type="Proteomes" id="UP000510643"/>
    </source>
</evidence>
<dbReference type="GO" id="GO:0006310">
    <property type="term" value="P:DNA recombination"/>
    <property type="evidence" value="ECO:0007669"/>
    <property type="project" value="UniProtKB-KW"/>
</dbReference>
<reference evidence="3 4" key="1">
    <citation type="submission" date="2019-06" db="EMBL/GenBank/DDBJ databases">
        <title>Emergence of pandrug resistant Empedobacter falsenii in China.</title>
        <authorList>
            <person name="Dong N."/>
            <person name="Chen S."/>
            <person name="Zhang R."/>
        </authorList>
    </citation>
    <scope>NUCLEOTIDE SEQUENCE [LARGE SCALE GENOMIC DNA]</scope>
    <source>
        <strain evidence="3 4">1681-1</strain>
    </source>
</reference>
<keyword evidence="1" id="KW-0238">DNA-binding</keyword>
<evidence type="ECO:0000313" key="3">
    <source>
        <dbReference type="EMBL" id="QLL58002.1"/>
    </source>
</evidence>
<proteinExistence type="predicted"/>
<dbReference type="AlphaFoldDB" id="A0A7H9DS31"/>
<dbReference type="GO" id="GO:0003677">
    <property type="term" value="F:DNA binding"/>
    <property type="evidence" value="ECO:0007669"/>
    <property type="project" value="UniProtKB-KW"/>
</dbReference>
<accession>A0A7H9DS31</accession>